<dbReference type="RefSeq" id="WP_183634821.1">
    <property type="nucleotide sequence ID" value="NZ_BAABLE010000011.1"/>
</dbReference>
<organism evidence="3 4">
    <name type="scientific">Niveibacterium umoris</name>
    <dbReference type="NCBI Taxonomy" id="1193620"/>
    <lineage>
        <taxon>Bacteria</taxon>
        <taxon>Pseudomonadati</taxon>
        <taxon>Pseudomonadota</taxon>
        <taxon>Betaproteobacteria</taxon>
        <taxon>Rhodocyclales</taxon>
        <taxon>Rhodocyclaceae</taxon>
        <taxon>Niveibacterium</taxon>
    </lineage>
</organism>
<dbReference type="Pfam" id="PF03372">
    <property type="entry name" value="Exo_endo_phos"/>
    <property type="match status" value="1"/>
</dbReference>
<dbReference type="PANTHER" id="PTHR42834:SF1">
    <property type="entry name" value="ENDONUCLEASE_EXONUCLEASE_PHOSPHATASE FAMILY PROTEIN (AFU_ORTHOLOGUE AFUA_3G09210)"/>
    <property type="match status" value="1"/>
</dbReference>
<accession>A0A840BIL8</accession>
<evidence type="ECO:0000256" key="1">
    <source>
        <dbReference type="SAM" id="SignalP"/>
    </source>
</evidence>
<dbReference type="Proteomes" id="UP000561045">
    <property type="component" value="Unassembled WGS sequence"/>
</dbReference>
<keyword evidence="4" id="KW-1185">Reference proteome</keyword>
<dbReference type="PANTHER" id="PTHR42834">
    <property type="entry name" value="ENDONUCLEASE/EXONUCLEASE/PHOSPHATASE FAMILY PROTEIN (AFU_ORTHOLOGUE AFUA_3G09210)"/>
    <property type="match status" value="1"/>
</dbReference>
<feature type="signal peptide" evidence="1">
    <location>
        <begin position="1"/>
        <end position="26"/>
    </location>
</feature>
<dbReference type="InterPro" id="IPR005135">
    <property type="entry name" value="Endo/exonuclease/phosphatase"/>
</dbReference>
<evidence type="ECO:0000313" key="4">
    <source>
        <dbReference type="Proteomes" id="UP000561045"/>
    </source>
</evidence>
<dbReference type="InterPro" id="IPR036691">
    <property type="entry name" value="Endo/exonu/phosph_ase_sf"/>
</dbReference>
<feature type="chain" id="PRO_5032841863" description="Endonuclease/exonuclease/phosphatase domain-containing protein" evidence="1">
    <location>
        <begin position="27"/>
        <end position="597"/>
    </location>
</feature>
<dbReference type="AlphaFoldDB" id="A0A840BIL8"/>
<comment type="caution">
    <text evidence="3">The sequence shown here is derived from an EMBL/GenBank/DDBJ whole genome shotgun (WGS) entry which is preliminary data.</text>
</comment>
<name>A0A840BIL8_9RHOO</name>
<evidence type="ECO:0000313" key="3">
    <source>
        <dbReference type="EMBL" id="MBB4013065.1"/>
    </source>
</evidence>
<feature type="domain" description="Endonuclease/exonuclease/phosphatase" evidence="2">
    <location>
        <begin position="297"/>
        <end position="583"/>
    </location>
</feature>
<gene>
    <name evidence="3" type="ORF">GGR36_002373</name>
</gene>
<reference evidence="3 4" key="1">
    <citation type="submission" date="2020-08" db="EMBL/GenBank/DDBJ databases">
        <title>Genomic Encyclopedia of Type Strains, Phase IV (KMG-IV): sequencing the most valuable type-strain genomes for metagenomic binning, comparative biology and taxonomic classification.</title>
        <authorList>
            <person name="Goeker M."/>
        </authorList>
    </citation>
    <scope>NUCLEOTIDE SEQUENCE [LARGE SCALE GENOMIC DNA]</scope>
    <source>
        <strain evidence="3 4">DSM 106739</strain>
    </source>
</reference>
<sequence length="597" mass="62446">MNSNHGRLLAALAAAAVLVLGAPACGAVTIAEIQGRGHLSPYAGQEVTDVEGVVTAVARNGFWMQASAPDEASGTSRGLFVYLAREEKPAPGDQLSVSGRVGEYRPGRNPDNLTITQISDARWTRLARGVPLPAPVRLGAGARLPPTGAIAPTLGNVEAARRPLDPTRYAMDFFESLEGMRVEIDDAIAVGPRDSRGGVAVIVAAQGDAGLRTARGGVAIAPGAFNPHRILVDAALAPSPAGIKVGDHLRGVRGIIDYAYGHYRLKLTETPRLEAVTLQPEAAPPVAPGQLAVAAYNLENLGGDAPQARFDTIAAQIVDALAAPHLIALQEVQDDDGPRDSGVTSATRTLARLTAAIRKAGGPAYRWVGVDPLDKADGGAPGANIRQVMLYDPMRVQLDGAVGGARDAVSIASGGKLQPAAGRIAPDDPAFESSRKPLAAQFSVAGKRLVVVAVHFASKRVDQPLFGPQQPPFAGSEVQRTAQAARVADFARTLLAHRADAALVVLGDFNEFDFGPAAQALTAAGLANLTLTLPPQARYSFIFEGNSQALDHVFVSPALAQRALRDYRFVHVNAEFPDGASDHDPLRAVFDIDAIAR</sequence>
<dbReference type="CDD" id="cd04486">
    <property type="entry name" value="YhcR_OBF_like"/>
    <property type="match status" value="1"/>
</dbReference>
<dbReference type="GO" id="GO:0003824">
    <property type="term" value="F:catalytic activity"/>
    <property type="evidence" value="ECO:0007669"/>
    <property type="project" value="InterPro"/>
</dbReference>
<dbReference type="EMBL" id="JACIET010000001">
    <property type="protein sequence ID" value="MBB4013065.1"/>
    <property type="molecule type" value="Genomic_DNA"/>
</dbReference>
<dbReference type="SUPFAM" id="SSF56219">
    <property type="entry name" value="DNase I-like"/>
    <property type="match status" value="1"/>
</dbReference>
<protein>
    <recommendedName>
        <fullName evidence="2">Endonuclease/exonuclease/phosphatase domain-containing protein</fullName>
    </recommendedName>
</protein>
<evidence type="ECO:0000259" key="2">
    <source>
        <dbReference type="Pfam" id="PF03372"/>
    </source>
</evidence>
<dbReference type="Gene3D" id="3.60.10.10">
    <property type="entry name" value="Endonuclease/exonuclease/phosphatase"/>
    <property type="match status" value="1"/>
</dbReference>
<proteinExistence type="predicted"/>
<keyword evidence="1" id="KW-0732">Signal</keyword>